<dbReference type="AlphaFoldDB" id="A0A2U1J8W1"/>
<accession>A0A2U1J8W1</accession>
<reference evidence="7 8" key="1">
    <citation type="journal article" date="2018" name="MBio">
        <title>Comparative Genomics Reveals the Core Gene Toolbox for the Fungus-Insect Symbiosis.</title>
        <authorList>
            <person name="Wang Y."/>
            <person name="Stata M."/>
            <person name="Wang W."/>
            <person name="Stajich J.E."/>
            <person name="White M.M."/>
            <person name="Moncalvo J.M."/>
        </authorList>
    </citation>
    <scope>NUCLEOTIDE SEQUENCE [LARGE SCALE GENOMIC DNA]</scope>
    <source>
        <strain evidence="7 8">AUS-126-30</strain>
    </source>
</reference>
<gene>
    <name evidence="7" type="ORF">BB558_002351</name>
</gene>
<feature type="transmembrane region" description="Helical" evidence="6">
    <location>
        <begin position="198"/>
        <end position="219"/>
    </location>
</feature>
<name>A0A2U1J8W1_SMIAN</name>
<feature type="transmembrane region" description="Helical" evidence="6">
    <location>
        <begin position="99"/>
        <end position="117"/>
    </location>
</feature>
<dbReference type="GO" id="GO:0022857">
    <property type="term" value="F:transmembrane transporter activity"/>
    <property type="evidence" value="ECO:0007669"/>
    <property type="project" value="TreeGrafter"/>
</dbReference>
<feature type="transmembrane region" description="Helical" evidence="6">
    <location>
        <begin position="268"/>
        <end position="286"/>
    </location>
</feature>
<dbReference type="PANTHER" id="PTHR43791:SF36">
    <property type="entry name" value="TRANSPORTER, PUTATIVE (AFU_ORTHOLOGUE AFUA_6G08340)-RELATED"/>
    <property type="match status" value="1"/>
</dbReference>
<feature type="transmembrane region" description="Helical" evidence="6">
    <location>
        <begin position="357"/>
        <end position="377"/>
    </location>
</feature>
<evidence type="ECO:0000256" key="3">
    <source>
        <dbReference type="ARBA" id="ARBA00022692"/>
    </source>
</evidence>
<evidence type="ECO:0000256" key="4">
    <source>
        <dbReference type="ARBA" id="ARBA00022989"/>
    </source>
</evidence>
<keyword evidence="2" id="KW-0813">Transport</keyword>
<dbReference type="Proteomes" id="UP000245591">
    <property type="component" value="Unassembled WGS sequence"/>
</dbReference>
<feature type="transmembrane region" description="Helical" evidence="6">
    <location>
        <begin position="129"/>
        <end position="150"/>
    </location>
</feature>
<proteinExistence type="predicted"/>
<dbReference type="PANTHER" id="PTHR43791">
    <property type="entry name" value="PERMEASE-RELATED"/>
    <property type="match status" value="1"/>
</dbReference>
<evidence type="ECO:0000256" key="6">
    <source>
        <dbReference type="SAM" id="Phobius"/>
    </source>
</evidence>
<keyword evidence="8" id="KW-1185">Reference proteome</keyword>
<evidence type="ECO:0000313" key="8">
    <source>
        <dbReference type="Proteomes" id="UP000245591"/>
    </source>
</evidence>
<protein>
    <submittedName>
        <fullName evidence="7">Uncharacterized protein</fullName>
    </submittedName>
</protein>
<feature type="transmembrane region" description="Helical" evidence="6">
    <location>
        <begin position="39"/>
        <end position="62"/>
    </location>
</feature>
<dbReference type="GO" id="GO:0016020">
    <property type="term" value="C:membrane"/>
    <property type="evidence" value="ECO:0007669"/>
    <property type="project" value="UniProtKB-SubCell"/>
</dbReference>
<feature type="transmembrane region" description="Helical" evidence="6">
    <location>
        <begin position="329"/>
        <end position="351"/>
    </location>
</feature>
<evidence type="ECO:0000256" key="1">
    <source>
        <dbReference type="ARBA" id="ARBA00004141"/>
    </source>
</evidence>
<evidence type="ECO:0000256" key="2">
    <source>
        <dbReference type="ARBA" id="ARBA00022448"/>
    </source>
</evidence>
<dbReference type="InterPro" id="IPR036259">
    <property type="entry name" value="MFS_trans_sf"/>
</dbReference>
<evidence type="ECO:0000256" key="5">
    <source>
        <dbReference type="ARBA" id="ARBA00023136"/>
    </source>
</evidence>
<comment type="subcellular location">
    <subcellularLocation>
        <location evidence="1">Membrane</location>
        <topology evidence="1">Multi-pass membrane protein</topology>
    </subcellularLocation>
</comment>
<feature type="transmembrane region" description="Helical" evidence="6">
    <location>
        <begin position="74"/>
        <end position="92"/>
    </location>
</feature>
<keyword evidence="3 6" id="KW-0812">Transmembrane</keyword>
<comment type="caution">
    <text evidence="7">The sequence shown here is derived from an EMBL/GenBank/DDBJ whole genome shotgun (WGS) entry which is preliminary data.</text>
</comment>
<keyword evidence="5 6" id="KW-0472">Membrane</keyword>
<dbReference type="EMBL" id="MBFU01000163">
    <property type="protein sequence ID" value="PWA01521.1"/>
    <property type="molecule type" value="Genomic_DNA"/>
</dbReference>
<keyword evidence="4 6" id="KW-1133">Transmembrane helix</keyword>
<feature type="transmembrane region" description="Helical" evidence="6">
    <location>
        <begin position="239"/>
        <end position="256"/>
    </location>
</feature>
<organism evidence="7 8">
    <name type="scientific">Smittium angustum</name>
    <dbReference type="NCBI Taxonomy" id="133377"/>
    <lineage>
        <taxon>Eukaryota</taxon>
        <taxon>Fungi</taxon>
        <taxon>Fungi incertae sedis</taxon>
        <taxon>Zoopagomycota</taxon>
        <taxon>Kickxellomycotina</taxon>
        <taxon>Harpellomycetes</taxon>
        <taxon>Harpellales</taxon>
        <taxon>Legeriomycetaceae</taxon>
        <taxon>Smittium</taxon>
    </lineage>
</organism>
<feature type="transmembrane region" description="Helical" evidence="6">
    <location>
        <begin position="292"/>
        <end position="317"/>
    </location>
</feature>
<sequence>MSIYSNENKFPESSAGIEQSPELFHSCTRKFDRRITIPLLLIYFGLGTGSNAISFSFTNVFSPNFPSSVILKNSLSTAISLLMVIPFLILLIRSKPKCVISTLAIVYGVSSIIYSLGNKSITLNKTPMQIVYIIGASLTIIGGIISFFLFEEWPEKAKFLTEEERKNAIEVLSSDRGLIFDVKARGLQILKGFKSNNVYMTSIVVVTMNVSALLINSFYMQLNVIENTDGEYRFNLFRLLTTFWQISLFLGSLLLLFTKPIKRINKSLSIMFGLGILFLAATILVSKLTKQYIVVIITGFVMILFYSAIQTHIFALLFTFTNDPNTRIFMVPALILSESIIELIFAATLRFRGSETFYLVFGPTIVLIPLVFSYFVGRNYEKSKR</sequence>
<evidence type="ECO:0000313" key="7">
    <source>
        <dbReference type="EMBL" id="PWA01521.1"/>
    </source>
</evidence>
<dbReference type="SUPFAM" id="SSF103473">
    <property type="entry name" value="MFS general substrate transporter"/>
    <property type="match status" value="1"/>
</dbReference>